<dbReference type="EMBL" id="JAUSVX010000004">
    <property type="protein sequence ID" value="MDQ0469829.1"/>
    <property type="molecule type" value="Genomic_DNA"/>
</dbReference>
<dbReference type="RefSeq" id="WP_307272934.1">
    <property type="nucleotide sequence ID" value="NZ_JAUSVX010000004.1"/>
</dbReference>
<dbReference type="InterPro" id="IPR018335">
    <property type="entry name" value="Tscrpt_reg_HTH_Crp-type_CS"/>
</dbReference>
<dbReference type="Gene3D" id="2.60.120.10">
    <property type="entry name" value="Jelly Rolls"/>
    <property type="match status" value="1"/>
</dbReference>
<feature type="compositionally biased region" description="Low complexity" evidence="4">
    <location>
        <begin position="12"/>
        <end position="26"/>
    </location>
</feature>
<keyword evidence="1" id="KW-0805">Transcription regulation</keyword>
<evidence type="ECO:0000256" key="1">
    <source>
        <dbReference type="ARBA" id="ARBA00023015"/>
    </source>
</evidence>
<keyword evidence="2" id="KW-0238">DNA-binding</keyword>
<dbReference type="InterPro" id="IPR036388">
    <property type="entry name" value="WH-like_DNA-bd_sf"/>
</dbReference>
<dbReference type="Gene3D" id="1.10.10.10">
    <property type="entry name" value="Winged helix-like DNA-binding domain superfamily/Winged helix DNA-binding domain"/>
    <property type="match status" value="1"/>
</dbReference>
<dbReference type="SMART" id="SM00100">
    <property type="entry name" value="cNMP"/>
    <property type="match status" value="1"/>
</dbReference>
<dbReference type="Proteomes" id="UP001242480">
    <property type="component" value="Unassembled WGS sequence"/>
</dbReference>
<dbReference type="InterPro" id="IPR036390">
    <property type="entry name" value="WH_DNA-bd_sf"/>
</dbReference>
<dbReference type="InterPro" id="IPR000595">
    <property type="entry name" value="cNMP-bd_dom"/>
</dbReference>
<accession>A0ABU0J988</accession>
<protein>
    <submittedName>
        <fullName evidence="6">CRP/FNR family nitrogen fixation transcriptional regulator</fullName>
    </submittedName>
</protein>
<evidence type="ECO:0000256" key="3">
    <source>
        <dbReference type="ARBA" id="ARBA00023163"/>
    </source>
</evidence>
<dbReference type="InterPro" id="IPR018490">
    <property type="entry name" value="cNMP-bd_dom_sf"/>
</dbReference>
<proteinExistence type="predicted"/>
<keyword evidence="3" id="KW-0804">Transcription</keyword>
<evidence type="ECO:0000256" key="4">
    <source>
        <dbReference type="SAM" id="MobiDB-lite"/>
    </source>
</evidence>
<dbReference type="PANTHER" id="PTHR24567">
    <property type="entry name" value="CRP FAMILY TRANSCRIPTIONAL REGULATORY PROTEIN"/>
    <property type="match status" value="1"/>
</dbReference>
<sequence>MQTAPATTGIDPAAPATPMRAGGPAAAARGEAPAMGIARSVHKDEEIYGEGDEARWYFKVTAGVVRTCKILSDGRRQIEAFHVAGDIFGIERGTDYHCSAEAVGEAVVVAYRRCSLEILAAGDMPLARQVVATALLNLERAQQHMILLGRKSATEKVATFLLEMADRVHVDAIELPMSRSDIADYLGLTIETVSRTLTQLERDGVIALPAARRNIVLRNKAALRRLNA</sequence>
<evidence type="ECO:0000313" key="7">
    <source>
        <dbReference type="Proteomes" id="UP001242480"/>
    </source>
</evidence>
<feature type="domain" description="HTH crp-type" evidence="5">
    <location>
        <begin position="151"/>
        <end position="221"/>
    </location>
</feature>
<reference evidence="6 7" key="1">
    <citation type="submission" date="2023-07" db="EMBL/GenBank/DDBJ databases">
        <title>Genomic Encyclopedia of Type Strains, Phase IV (KMG-IV): sequencing the most valuable type-strain genomes for metagenomic binning, comparative biology and taxonomic classification.</title>
        <authorList>
            <person name="Goeker M."/>
        </authorList>
    </citation>
    <scope>NUCLEOTIDE SEQUENCE [LARGE SCALE GENOMIC DNA]</scope>
    <source>
        <strain evidence="6 7">DSM 19619</strain>
    </source>
</reference>
<dbReference type="PROSITE" id="PS51063">
    <property type="entry name" value="HTH_CRP_2"/>
    <property type="match status" value="1"/>
</dbReference>
<dbReference type="Pfam" id="PF00027">
    <property type="entry name" value="cNMP_binding"/>
    <property type="match status" value="1"/>
</dbReference>
<evidence type="ECO:0000259" key="5">
    <source>
        <dbReference type="PROSITE" id="PS51063"/>
    </source>
</evidence>
<dbReference type="InterPro" id="IPR014710">
    <property type="entry name" value="RmlC-like_jellyroll"/>
</dbReference>
<organism evidence="6 7">
    <name type="scientific">Labrys wisconsinensis</name>
    <dbReference type="NCBI Taxonomy" id="425677"/>
    <lineage>
        <taxon>Bacteria</taxon>
        <taxon>Pseudomonadati</taxon>
        <taxon>Pseudomonadota</taxon>
        <taxon>Alphaproteobacteria</taxon>
        <taxon>Hyphomicrobiales</taxon>
        <taxon>Xanthobacteraceae</taxon>
        <taxon>Labrys</taxon>
    </lineage>
</organism>
<dbReference type="CDD" id="cd00038">
    <property type="entry name" value="CAP_ED"/>
    <property type="match status" value="1"/>
</dbReference>
<gene>
    <name evidence="6" type="ORF">QO011_002845</name>
</gene>
<evidence type="ECO:0000256" key="2">
    <source>
        <dbReference type="ARBA" id="ARBA00023125"/>
    </source>
</evidence>
<dbReference type="PANTHER" id="PTHR24567:SF75">
    <property type="entry name" value="FUMARATE AND NITRATE REDUCTION REGULATORY PROTEIN"/>
    <property type="match status" value="1"/>
</dbReference>
<dbReference type="CDD" id="cd00092">
    <property type="entry name" value="HTH_CRP"/>
    <property type="match status" value="1"/>
</dbReference>
<feature type="region of interest" description="Disordered" evidence="4">
    <location>
        <begin position="1"/>
        <end position="26"/>
    </location>
</feature>
<dbReference type="Pfam" id="PF13545">
    <property type="entry name" value="HTH_Crp_2"/>
    <property type="match status" value="1"/>
</dbReference>
<dbReference type="InterPro" id="IPR012318">
    <property type="entry name" value="HTH_CRP"/>
</dbReference>
<dbReference type="SUPFAM" id="SSF51206">
    <property type="entry name" value="cAMP-binding domain-like"/>
    <property type="match status" value="1"/>
</dbReference>
<dbReference type="InterPro" id="IPR050397">
    <property type="entry name" value="Env_Response_Regulators"/>
</dbReference>
<dbReference type="SUPFAM" id="SSF46785">
    <property type="entry name" value="Winged helix' DNA-binding domain"/>
    <property type="match status" value="1"/>
</dbReference>
<evidence type="ECO:0000313" key="6">
    <source>
        <dbReference type="EMBL" id="MDQ0469829.1"/>
    </source>
</evidence>
<name>A0ABU0J988_9HYPH</name>
<comment type="caution">
    <text evidence="6">The sequence shown here is derived from an EMBL/GenBank/DDBJ whole genome shotgun (WGS) entry which is preliminary data.</text>
</comment>
<keyword evidence="7" id="KW-1185">Reference proteome</keyword>
<dbReference type="PROSITE" id="PS00042">
    <property type="entry name" value="HTH_CRP_1"/>
    <property type="match status" value="1"/>
</dbReference>
<dbReference type="PRINTS" id="PR00034">
    <property type="entry name" value="HTHCRP"/>
</dbReference>
<dbReference type="SMART" id="SM00419">
    <property type="entry name" value="HTH_CRP"/>
    <property type="match status" value="1"/>
</dbReference>